<dbReference type="Proteomes" id="UP001301769">
    <property type="component" value="Unassembled WGS sequence"/>
</dbReference>
<keyword evidence="1" id="KW-0812">Transmembrane</keyword>
<proteinExistence type="predicted"/>
<protein>
    <submittedName>
        <fullName evidence="2">Uncharacterized protein</fullName>
    </submittedName>
</protein>
<feature type="transmembrane region" description="Helical" evidence="1">
    <location>
        <begin position="396"/>
        <end position="417"/>
    </location>
</feature>
<dbReference type="AlphaFoldDB" id="A0AAN7B511"/>
<reference evidence="2" key="1">
    <citation type="journal article" date="2023" name="Mol. Phylogenet. Evol.">
        <title>Genome-scale phylogeny and comparative genomics of the fungal order Sordariales.</title>
        <authorList>
            <person name="Hensen N."/>
            <person name="Bonometti L."/>
            <person name="Westerberg I."/>
            <person name="Brannstrom I.O."/>
            <person name="Guillou S."/>
            <person name="Cros-Aarteil S."/>
            <person name="Calhoun S."/>
            <person name="Haridas S."/>
            <person name="Kuo A."/>
            <person name="Mondo S."/>
            <person name="Pangilinan J."/>
            <person name="Riley R."/>
            <person name="LaButti K."/>
            <person name="Andreopoulos B."/>
            <person name="Lipzen A."/>
            <person name="Chen C."/>
            <person name="Yan M."/>
            <person name="Daum C."/>
            <person name="Ng V."/>
            <person name="Clum A."/>
            <person name="Steindorff A."/>
            <person name="Ohm R.A."/>
            <person name="Martin F."/>
            <person name="Silar P."/>
            <person name="Natvig D.O."/>
            <person name="Lalanne C."/>
            <person name="Gautier V."/>
            <person name="Ament-Velasquez S.L."/>
            <person name="Kruys A."/>
            <person name="Hutchinson M.I."/>
            <person name="Powell A.J."/>
            <person name="Barry K."/>
            <person name="Miller A.N."/>
            <person name="Grigoriev I.V."/>
            <person name="Debuchy R."/>
            <person name="Gladieux P."/>
            <person name="Hiltunen Thoren M."/>
            <person name="Johannesson H."/>
        </authorList>
    </citation>
    <scope>NUCLEOTIDE SEQUENCE</scope>
    <source>
        <strain evidence="2">PSN293</strain>
    </source>
</reference>
<evidence type="ECO:0000256" key="1">
    <source>
        <dbReference type="SAM" id="Phobius"/>
    </source>
</evidence>
<keyword evidence="1" id="KW-0472">Membrane</keyword>
<keyword evidence="3" id="KW-1185">Reference proteome</keyword>
<feature type="transmembrane region" description="Helical" evidence="1">
    <location>
        <begin position="281"/>
        <end position="303"/>
    </location>
</feature>
<feature type="transmembrane region" description="Helical" evidence="1">
    <location>
        <begin position="77"/>
        <end position="99"/>
    </location>
</feature>
<feature type="transmembrane region" description="Helical" evidence="1">
    <location>
        <begin position="166"/>
        <end position="188"/>
    </location>
</feature>
<feature type="non-terminal residue" evidence="2">
    <location>
        <position position="418"/>
    </location>
</feature>
<gene>
    <name evidence="2" type="ORF">QBC37DRAFT_353696</name>
</gene>
<accession>A0AAN7B511</accession>
<organism evidence="2 3">
    <name type="scientific">Rhypophila decipiens</name>
    <dbReference type="NCBI Taxonomy" id="261697"/>
    <lineage>
        <taxon>Eukaryota</taxon>
        <taxon>Fungi</taxon>
        <taxon>Dikarya</taxon>
        <taxon>Ascomycota</taxon>
        <taxon>Pezizomycotina</taxon>
        <taxon>Sordariomycetes</taxon>
        <taxon>Sordariomycetidae</taxon>
        <taxon>Sordariales</taxon>
        <taxon>Naviculisporaceae</taxon>
        <taxon>Rhypophila</taxon>
    </lineage>
</organism>
<name>A0AAN7B511_9PEZI</name>
<comment type="caution">
    <text evidence="2">The sequence shown here is derived from an EMBL/GenBank/DDBJ whole genome shotgun (WGS) entry which is preliminary data.</text>
</comment>
<evidence type="ECO:0000313" key="3">
    <source>
        <dbReference type="Proteomes" id="UP001301769"/>
    </source>
</evidence>
<reference evidence="2" key="2">
    <citation type="submission" date="2023-05" db="EMBL/GenBank/DDBJ databases">
        <authorList>
            <consortium name="Lawrence Berkeley National Laboratory"/>
            <person name="Steindorff A."/>
            <person name="Hensen N."/>
            <person name="Bonometti L."/>
            <person name="Westerberg I."/>
            <person name="Brannstrom I.O."/>
            <person name="Guillou S."/>
            <person name="Cros-Aarteil S."/>
            <person name="Calhoun S."/>
            <person name="Haridas S."/>
            <person name="Kuo A."/>
            <person name="Mondo S."/>
            <person name="Pangilinan J."/>
            <person name="Riley R."/>
            <person name="Labutti K."/>
            <person name="Andreopoulos B."/>
            <person name="Lipzen A."/>
            <person name="Chen C."/>
            <person name="Yanf M."/>
            <person name="Daum C."/>
            <person name="Ng V."/>
            <person name="Clum A."/>
            <person name="Ohm R."/>
            <person name="Martin F."/>
            <person name="Silar P."/>
            <person name="Natvig D."/>
            <person name="Lalanne C."/>
            <person name="Gautier V."/>
            <person name="Ament-Velasquez S.L."/>
            <person name="Kruys A."/>
            <person name="Hutchinson M.I."/>
            <person name="Powell A.J."/>
            <person name="Barry K."/>
            <person name="Miller A.N."/>
            <person name="Grigoriev I.V."/>
            <person name="Debuchy R."/>
            <person name="Gladieux P."/>
            <person name="Thoren M.H."/>
            <person name="Johannesson H."/>
        </authorList>
    </citation>
    <scope>NUCLEOTIDE SEQUENCE</scope>
    <source>
        <strain evidence="2">PSN293</strain>
    </source>
</reference>
<feature type="transmembrane region" description="Helical" evidence="1">
    <location>
        <begin position="120"/>
        <end position="146"/>
    </location>
</feature>
<feature type="transmembrane region" description="Helical" evidence="1">
    <location>
        <begin position="209"/>
        <end position="226"/>
    </location>
</feature>
<feature type="transmembrane region" description="Helical" evidence="1">
    <location>
        <begin position="352"/>
        <end position="376"/>
    </location>
</feature>
<keyword evidence="1" id="KW-1133">Transmembrane helix</keyword>
<sequence length="418" mass="45898">MKFALSSPTHGNRTAAHNMAGSTTFIDCTDLDAFRVFGDYADLLRNRTSFNETLLRGCQKPICRALWGFGVPDLSGIGVTIGYVLSIAISTALCLLVAFRRPPSASPASETETRPPSKSILVSGLSSYFESAVYFSLAIQIATITILAPKDLETAPSSIGYYEIRIAGLVSTLSLLPLLTPVIVLLLYDHDYEPHQNTTPFKKENRHPYRLSILGVTVLASVYTFLSQSIRYWSPSTLGDHKGDGGKTDISTEEWGVLWNICFGDLEGPSFTAGEHITLGAFHMTASIVVVLFTSALLVPVVVRRVAELNEHDDEDEEAGEEETETTGFGRRIVAFTERSVKRMSELVEENVWARVFLVVVAFCLTVPLLWGFFRLRDIQTSLALAVGGSYEGNDWGFGQIMAIAVFSPVGAEMLFVW</sequence>
<dbReference type="EMBL" id="MU858245">
    <property type="protein sequence ID" value="KAK4208405.1"/>
    <property type="molecule type" value="Genomic_DNA"/>
</dbReference>
<evidence type="ECO:0000313" key="2">
    <source>
        <dbReference type="EMBL" id="KAK4208405.1"/>
    </source>
</evidence>